<feature type="transmembrane region" description="Helical" evidence="10">
    <location>
        <begin position="71"/>
        <end position="92"/>
    </location>
</feature>
<evidence type="ECO:0000256" key="5">
    <source>
        <dbReference type="ARBA" id="ARBA00022958"/>
    </source>
</evidence>
<dbReference type="EMBL" id="KI392934">
    <property type="protein sequence ID" value="ERN10229.1"/>
    <property type="molecule type" value="Genomic_DNA"/>
</dbReference>
<evidence type="ECO:0000256" key="6">
    <source>
        <dbReference type="ARBA" id="ARBA00022989"/>
    </source>
</evidence>
<dbReference type="InterPro" id="IPR057290">
    <property type="entry name" value="CHX17_C"/>
</dbReference>
<dbReference type="Pfam" id="PF00999">
    <property type="entry name" value="Na_H_Exchanger"/>
    <property type="match status" value="1"/>
</dbReference>
<feature type="transmembrane region" description="Helical" evidence="10">
    <location>
        <begin position="168"/>
        <end position="192"/>
    </location>
</feature>
<dbReference type="GO" id="GO:0006813">
    <property type="term" value="P:potassium ion transport"/>
    <property type="evidence" value="ECO:0007669"/>
    <property type="project" value="UniProtKB-KW"/>
</dbReference>
<dbReference type="Pfam" id="PF23259">
    <property type="entry name" value="CHX17_C"/>
    <property type="match status" value="1"/>
</dbReference>
<evidence type="ECO:0000259" key="13">
    <source>
        <dbReference type="Pfam" id="PF23259"/>
    </source>
</evidence>
<sequence length="819" mass="89886">MDEDKVVHLIDPMNMNFSSNAPARGNTACGVPATVRDMSVGLLLLALDIGLILLVSRLLHFFLRRIKQPMVVSELLTGLIIGPSALGNIKFVEHIMFSETIMEVIGFMATAGRVLYMFLVGLEMDPTIFWRMGKKAGFLSAGCITVCIALSVASAPATVSLMGNRMHLFYGVAIFSILLVTTASPIMARVTADMKLAMSEIGRLAMSSAIINDVFSLFVAAVLFNQPVQQDFSPINLIESVFLAFGYVLVLTIIIVPLINWFVRRMAKKQPDVSVFQILVIGGMVCGLSLLSEMVGFNGMLGALLMGVRFPREGRMAHLLLDKLQYPMKTFALPIFFTYNTIQIKVQELTGRFLALTATIVGLSTLGKVVGSLMVTTYLRMPFHEGLVLAFLLNLKGHIDILVAAMMVVTTGENSAVMMAILATTFISCPPVALIVGRIRRAQNYVHMGLEWERPEQELRLLACVYGTHQVPATLNLIEASRGPQKSPIVVFCMHLVELTDRTVAALLYQTDSATFPLEAPGTSLSTQAQDPSKEAAEIIGTALDTYSVESGIIVRKMSAVSSFSNMNEDICSAAREARISIVVLPFHKSQRVDGKMDAGNPGFRTCNQKVLRHARCSVGVLVDRGLGGTARITGSHVSVHVAMLFFGGPDDREALAFGCRMVEHPSISFTMVRFYPAKDSGQSVIDVQGEHSDMKILATISEQDRERQLDEAFIDDFHHRYVETRRVSYMEKVVSNASETVNILRSLEGMYTLVIVGRGRWGLSSITAGMTDWEECSELGPIGDLLASSDFWVTGSILIVQQYRPSQNENDDDDFVLM</sequence>
<accession>W1PR10</accession>
<evidence type="ECO:0000256" key="2">
    <source>
        <dbReference type="ARBA" id="ARBA00022448"/>
    </source>
</evidence>
<keyword evidence="15" id="KW-1185">Reference proteome</keyword>
<dbReference type="Proteomes" id="UP000017836">
    <property type="component" value="Unassembled WGS sequence"/>
</dbReference>
<feature type="transmembrane region" description="Helical" evidence="10">
    <location>
        <begin position="387"/>
        <end position="409"/>
    </location>
</feature>
<dbReference type="PANTHER" id="PTHR32468:SF18">
    <property type="entry name" value="CATION_H(+) ANTIPORTER 1"/>
    <property type="match status" value="1"/>
</dbReference>
<feature type="transmembrane region" description="Helical" evidence="10">
    <location>
        <begin position="353"/>
        <end position="375"/>
    </location>
</feature>
<evidence type="ECO:0000259" key="12">
    <source>
        <dbReference type="Pfam" id="PF23256"/>
    </source>
</evidence>
<dbReference type="GO" id="GO:0006885">
    <property type="term" value="P:regulation of pH"/>
    <property type="evidence" value="ECO:0000318"/>
    <property type="project" value="GO_Central"/>
</dbReference>
<dbReference type="PANTHER" id="PTHR32468">
    <property type="entry name" value="CATION/H + ANTIPORTER"/>
    <property type="match status" value="1"/>
</dbReference>
<reference evidence="15" key="1">
    <citation type="journal article" date="2013" name="Science">
        <title>The Amborella genome and the evolution of flowering plants.</title>
        <authorList>
            <consortium name="Amborella Genome Project"/>
        </authorList>
    </citation>
    <scope>NUCLEOTIDE SEQUENCE [LARGE SCALE GENOMIC DNA]</scope>
</reference>
<feature type="transmembrane region" description="Helical" evidence="10">
    <location>
        <begin position="244"/>
        <end position="263"/>
    </location>
</feature>
<keyword evidence="8 10" id="KW-0472">Membrane</keyword>
<keyword evidence="3" id="KW-0633">Potassium transport</keyword>
<dbReference type="GO" id="GO:0016020">
    <property type="term" value="C:membrane"/>
    <property type="evidence" value="ECO:0007669"/>
    <property type="project" value="UniProtKB-SubCell"/>
</dbReference>
<organism evidence="14 15">
    <name type="scientific">Amborella trichopoda</name>
    <dbReference type="NCBI Taxonomy" id="13333"/>
    <lineage>
        <taxon>Eukaryota</taxon>
        <taxon>Viridiplantae</taxon>
        <taxon>Streptophyta</taxon>
        <taxon>Embryophyta</taxon>
        <taxon>Tracheophyta</taxon>
        <taxon>Spermatophyta</taxon>
        <taxon>Magnoliopsida</taxon>
        <taxon>Amborellales</taxon>
        <taxon>Amborellaceae</taxon>
        <taxon>Amborella</taxon>
    </lineage>
</organism>
<dbReference type="eggNOG" id="KOG1650">
    <property type="taxonomic scope" value="Eukaryota"/>
</dbReference>
<evidence type="ECO:0000256" key="10">
    <source>
        <dbReference type="SAM" id="Phobius"/>
    </source>
</evidence>
<comment type="similarity">
    <text evidence="9">Belongs to the monovalent cation:proton antiporter 2 (CPA2) transporter (TC 2.A.37) family. CHX (TC 2.A.37.4) subfamily.</text>
</comment>
<feature type="domain" description="Cation/H(+) antiporter central" evidence="12">
    <location>
        <begin position="489"/>
        <end position="634"/>
    </location>
</feature>
<name>W1PR10_AMBTC</name>
<dbReference type="OMA" id="HHRMRRW"/>
<evidence type="ECO:0000256" key="8">
    <source>
        <dbReference type="ARBA" id="ARBA00023136"/>
    </source>
</evidence>
<dbReference type="Pfam" id="PF23256">
    <property type="entry name" value="CHX17_2nd"/>
    <property type="match status" value="1"/>
</dbReference>
<evidence type="ECO:0000256" key="1">
    <source>
        <dbReference type="ARBA" id="ARBA00004141"/>
    </source>
</evidence>
<keyword evidence="2" id="KW-0813">Transport</keyword>
<feature type="transmembrane region" description="Helical" evidence="10">
    <location>
        <begin position="40"/>
        <end position="59"/>
    </location>
</feature>
<dbReference type="GO" id="GO:0015297">
    <property type="term" value="F:antiporter activity"/>
    <property type="evidence" value="ECO:0007669"/>
    <property type="project" value="InterPro"/>
</dbReference>
<feature type="transmembrane region" description="Helical" evidence="10">
    <location>
        <begin position="136"/>
        <end position="156"/>
    </location>
</feature>
<dbReference type="HOGENOM" id="CLU_005126_6_2_1"/>
<dbReference type="InterPro" id="IPR050794">
    <property type="entry name" value="CPA2_transporter"/>
</dbReference>
<keyword evidence="6 10" id="KW-1133">Transmembrane helix</keyword>
<feature type="transmembrane region" description="Helical" evidence="10">
    <location>
        <begin position="415"/>
        <end position="436"/>
    </location>
</feature>
<dbReference type="InterPro" id="IPR057291">
    <property type="entry name" value="CHX17_2nd"/>
</dbReference>
<keyword evidence="5" id="KW-0630">Potassium</keyword>
<dbReference type="Gene3D" id="1.20.1530.20">
    <property type="match status" value="1"/>
</dbReference>
<evidence type="ECO:0000256" key="3">
    <source>
        <dbReference type="ARBA" id="ARBA00022538"/>
    </source>
</evidence>
<evidence type="ECO:0000313" key="15">
    <source>
        <dbReference type="Proteomes" id="UP000017836"/>
    </source>
</evidence>
<dbReference type="Gene3D" id="3.40.50.12370">
    <property type="match status" value="1"/>
</dbReference>
<evidence type="ECO:0000256" key="7">
    <source>
        <dbReference type="ARBA" id="ARBA00023065"/>
    </source>
</evidence>
<feature type="domain" description="Cation/H+ exchanger transmembrane" evidence="11">
    <location>
        <begin position="51"/>
        <end position="429"/>
    </location>
</feature>
<dbReference type="GO" id="GO:0012505">
    <property type="term" value="C:endomembrane system"/>
    <property type="evidence" value="ECO:0000318"/>
    <property type="project" value="GO_Central"/>
</dbReference>
<feature type="transmembrane region" description="Helical" evidence="10">
    <location>
        <begin position="204"/>
        <end position="224"/>
    </location>
</feature>
<evidence type="ECO:0000313" key="14">
    <source>
        <dbReference type="EMBL" id="ERN10229.1"/>
    </source>
</evidence>
<dbReference type="InterPro" id="IPR038770">
    <property type="entry name" value="Na+/solute_symporter_sf"/>
</dbReference>
<dbReference type="InterPro" id="IPR006153">
    <property type="entry name" value="Cation/H_exchanger_TM"/>
</dbReference>
<keyword evidence="7" id="KW-0406">Ion transport</keyword>
<dbReference type="AlphaFoldDB" id="W1PR10"/>
<protein>
    <submittedName>
        <fullName evidence="14">Uncharacterized protein</fullName>
    </submittedName>
</protein>
<gene>
    <name evidence="14" type="ORF">AMTR_s00171p00055120</name>
</gene>
<keyword evidence="4 10" id="KW-0812">Transmembrane</keyword>
<feature type="transmembrane region" description="Helical" evidence="10">
    <location>
        <begin position="104"/>
        <end position="124"/>
    </location>
</feature>
<comment type="subcellular location">
    <subcellularLocation>
        <location evidence="1">Membrane</location>
        <topology evidence="1">Multi-pass membrane protein</topology>
    </subcellularLocation>
</comment>
<feature type="transmembrane region" description="Helical" evidence="10">
    <location>
        <begin position="275"/>
        <end position="297"/>
    </location>
</feature>
<dbReference type="GO" id="GO:1902600">
    <property type="term" value="P:proton transmembrane transport"/>
    <property type="evidence" value="ECO:0007669"/>
    <property type="project" value="InterPro"/>
</dbReference>
<dbReference type="GO" id="GO:0098662">
    <property type="term" value="P:inorganic cation transmembrane transport"/>
    <property type="evidence" value="ECO:0000318"/>
    <property type="project" value="GO_Central"/>
</dbReference>
<proteinExistence type="inferred from homology"/>
<evidence type="ECO:0000256" key="9">
    <source>
        <dbReference type="ARBA" id="ARBA00038341"/>
    </source>
</evidence>
<evidence type="ECO:0000259" key="11">
    <source>
        <dbReference type="Pfam" id="PF00999"/>
    </source>
</evidence>
<dbReference type="Gramene" id="ERN10229">
    <property type="protein sequence ID" value="ERN10229"/>
    <property type="gene ID" value="AMTR_s00171p00055120"/>
</dbReference>
<feature type="domain" description="Cation/H(+) antiporter C-terminal" evidence="13">
    <location>
        <begin position="639"/>
        <end position="805"/>
    </location>
</feature>
<evidence type="ECO:0000256" key="4">
    <source>
        <dbReference type="ARBA" id="ARBA00022692"/>
    </source>
</evidence>